<comment type="caution">
    <text evidence="2">The sequence shown here is derived from an EMBL/GenBank/DDBJ whole genome shotgun (WGS) entry which is preliminary data.</text>
</comment>
<organism evidence="2 3">
    <name type="scientific">Candidatus Wallbacteria bacterium GWC2_49_35</name>
    <dbReference type="NCBI Taxonomy" id="1817813"/>
    <lineage>
        <taxon>Bacteria</taxon>
        <taxon>Candidatus Walliibacteriota</taxon>
    </lineage>
</organism>
<keyword evidence="1" id="KW-0812">Transmembrane</keyword>
<reference evidence="2 3" key="1">
    <citation type="journal article" date="2016" name="Nat. Commun.">
        <title>Thousands of microbial genomes shed light on interconnected biogeochemical processes in an aquifer system.</title>
        <authorList>
            <person name="Anantharaman K."/>
            <person name="Brown C.T."/>
            <person name="Hug L.A."/>
            <person name="Sharon I."/>
            <person name="Castelle C.J."/>
            <person name="Probst A.J."/>
            <person name="Thomas B.C."/>
            <person name="Singh A."/>
            <person name="Wilkins M.J."/>
            <person name="Karaoz U."/>
            <person name="Brodie E.L."/>
            <person name="Williams K.H."/>
            <person name="Hubbard S.S."/>
            <person name="Banfield J.F."/>
        </authorList>
    </citation>
    <scope>NUCLEOTIDE SEQUENCE [LARGE SCALE GENOMIC DNA]</scope>
</reference>
<dbReference type="STRING" id="1817813.A2008_08645"/>
<keyword evidence="1" id="KW-1133">Transmembrane helix</keyword>
<name>A0A1F7WLJ5_9BACT</name>
<evidence type="ECO:0000313" key="3">
    <source>
        <dbReference type="Proteomes" id="UP000178735"/>
    </source>
</evidence>
<accession>A0A1F7WLJ5</accession>
<proteinExistence type="predicted"/>
<sequence>MNKHIESLIKTAVAEIEEPLQARGFIDGLKKLLSGAGEELSGAVFELIGIRNKSAEKIASYESITSFIRANDFVVARNLIVFGLIGAAAFFSMRFCRPEDMIFALYGATAFYIFMILLTPQKIKKYRLLKACAIREYRENLISFSIVLVKKYSLDPAGFAIKLKGGHSFAELVENNGVHYFKIN</sequence>
<evidence type="ECO:0000256" key="1">
    <source>
        <dbReference type="SAM" id="Phobius"/>
    </source>
</evidence>
<protein>
    <submittedName>
        <fullName evidence="2">Uncharacterized protein</fullName>
    </submittedName>
</protein>
<dbReference type="AlphaFoldDB" id="A0A1F7WLJ5"/>
<keyword evidence="1" id="KW-0472">Membrane</keyword>
<feature type="transmembrane region" description="Helical" evidence="1">
    <location>
        <begin position="101"/>
        <end position="120"/>
    </location>
</feature>
<feature type="transmembrane region" description="Helical" evidence="1">
    <location>
        <begin position="74"/>
        <end position="95"/>
    </location>
</feature>
<gene>
    <name evidence="2" type="ORF">A2008_08645</name>
</gene>
<evidence type="ECO:0000313" key="2">
    <source>
        <dbReference type="EMBL" id="OGM03712.1"/>
    </source>
</evidence>
<dbReference type="Proteomes" id="UP000178735">
    <property type="component" value="Unassembled WGS sequence"/>
</dbReference>
<dbReference type="EMBL" id="MGFH01000157">
    <property type="protein sequence ID" value="OGM03712.1"/>
    <property type="molecule type" value="Genomic_DNA"/>
</dbReference>